<protein>
    <submittedName>
        <fullName evidence="2">Nuclear transport factor 2 family protein</fullName>
    </submittedName>
</protein>
<feature type="domain" description="SnoaL-like" evidence="1">
    <location>
        <begin position="12"/>
        <end position="93"/>
    </location>
</feature>
<dbReference type="EMBL" id="CP031264">
    <property type="protein sequence ID" value="AXI79770.1"/>
    <property type="molecule type" value="Genomic_DNA"/>
</dbReference>
<keyword evidence="3" id="KW-1185">Reference proteome</keyword>
<evidence type="ECO:0000313" key="3">
    <source>
        <dbReference type="Proteomes" id="UP000249340"/>
    </source>
</evidence>
<dbReference type="AlphaFoldDB" id="A0A345T1B5"/>
<accession>A0A345T1B5</accession>
<gene>
    <name evidence="2" type="ORF">C7M71_022560</name>
</gene>
<dbReference type="Pfam" id="PF12680">
    <property type="entry name" value="SnoaL_2"/>
    <property type="match status" value="1"/>
</dbReference>
<evidence type="ECO:0000259" key="1">
    <source>
        <dbReference type="Pfam" id="PF12680"/>
    </source>
</evidence>
<name>A0A345T1B5_9ACTN</name>
<dbReference type="InterPro" id="IPR037401">
    <property type="entry name" value="SnoaL-like"/>
</dbReference>
<dbReference type="OrthoDB" id="8684708at2"/>
<dbReference type="InterPro" id="IPR032710">
    <property type="entry name" value="NTF2-like_dom_sf"/>
</dbReference>
<proteinExistence type="predicted"/>
<dbReference type="SUPFAM" id="SSF54427">
    <property type="entry name" value="NTF2-like"/>
    <property type="match status" value="1"/>
</dbReference>
<dbReference type="Proteomes" id="UP000249340">
    <property type="component" value="Chromosome"/>
</dbReference>
<sequence>MSTHHRELPRSVERYLATKVADRAALVDSVFAAHATVHDEGRTYVGTDAIRQWATDLAQQFTITSTLDQLVQDGDQVIAHFTYTGDFPGSPAQRSSHFTVERVERGEQGEQRLITTLDIRE</sequence>
<dbReference type="KEGG" id="stri:C7M71_022560"/>
<dbReference type="Gene3D" id="3.10.450.50">
    <property type="match status" value="1"/>
</dbReference>
<organism evidence="2 3">
    <name type="scientific">Peterkaempfera bronchialis</name>
    <dbReference type="NCBI Taxonomy" id="2126346"/>
    <lineage>
        <taxon>Bacteria</taxon>
        <taxon>Bacillati</taxon>
        <taxon>Actinomycetota</taxon>
        <taxon>Actinomycetes</taxon>
        <taxon>Kitasatosporales</taxon>
        <taxon>Streptomycetaceae</taxon>
        <taxon>Peterkaempfera</taxon>
    </lineage>
</organism>
<reference evidence="3" key="1">
    <citation type="submission" date="2018-07" db="EMBL/GenBank/DDBJ databases">
        <title>Streptacidiphilus bronchialis DSM 106435 chromosome.</title>
        <authorList>
            <person name="Batra D."/>
            <person name="Gulvik C.A."/>
        </authorList>
    </citation>
    <scope>NUCLEOTIDE SEQUENCE [LARGE SCALE GENOMIC DNA]</scope>
    <source>
        <strain evidence="3">DSM 106435</strain>
    </source>
</reference>
<dbReference type="RefSeq" id="WP_111491836.1">
    <property type="nucleotide sequence ID" value="NZ_CP031264.1"/>
</dbReference>
<evidence type="ECO:0000313" key="2">
    <source>
        <dbReference type="EMBL" id="AXI79770.1"/>
    </source>
</evidence>